<sequence>MWSKVKPSSLSPLSTTVLNNTNPGGLGTMFSGTSRRTMELEKTVHIPVKKATVSFTSMLSSLPSEKDMVHRGMAGLKEVESIATHGKFGAGKYTKRPYHLDIAQFIHDPKCCMFLSTSPDPHTVKEYMIGFQLITAKGAITSMCLPSVYIRPQTARHVDEDMFRHYQKVLEFQVEHGNRTQSEDILRLAEGNNETTAILGETQKDDWRPKFHLDLHSMVLVRGAGKIMSGFTKADTIDTVTIVNPHFRKRIMAIEIFSTALGSGAMYDKYFAKMNDRAKGLGLIDSDNRMLTLRDASDLMNSPEYQELLEKYQALGETMVLQSVPKNIRTTEELVKFVAFLIESNPAKAIIETPSPFNEPKI</sequence>
<proteinExistence type="predicted"/>
<evidence type="ECO:0000256" key="1">
    <source>
        <dbReference type="SAM" id="MobiDB-lite"/>
    </source>
</evidence>
<feature type="compositionally biased region" description="Low complexity" evidence="1">
    <location>
        <begin position="1"/>
        <end position="23"/>
    </location>
</feature>
<comment type="caution">
    <text evidence="2">The sequence shown here is derived from an EMBL/GenBank/DDBJ whole genome shotgun (WGS) entry which is preliminary data.</text>
</comment>
<dbReference type="Proteomes" id="UP001320170">
    <property type="component" value="Unassembled WGS sequence"/>
</dbReference>
<evidence type="ECO:0000313" key="3">
    <source>
        <dbReference type="Proteomes" id="UP001320170"/>
    </source>
</evidence>
<evidence type="ECO:0000313" key="2">
    <source>
        <dbReference type="EMBL" id="MCE3531240.1"/>
    </source>
</evidence>
<name>A0ABS8X1G3_9GAMM</name>
<accession>A0ABS8X1G3</accession>
<organism evidence="2 3">
    <name type="scientific">Legionella resiliens</name>
    <dbReference type="NCBI Taxonomy" id="2905958"/>
    <lineage>
        <taxon>Bacteria</taxon>
        <taxon>Pseudomonadati</taxon>
        <taxon>Pseudomonadota</taxon>
        <taxon>Gammaproteobacteria</taxon>
        <taxon>Legionellales</taxon>
        <taxon>Legionellaceae</taxon>
        <taxon>Legionella</taxon>
    </lineage>
</organism>
<evidence type="ECO:0008006" key="4">
    <source>
        <dbReference type="Google" id="ProtNLM"/>
    </source>
</evidence>
<reference evidence="2 3" key="1">
    <citation type="journal article" date="2024" name="Pathogens">
        <title>Characterization of a Novel Species of Legionella Isolated from a Healthcare Facility: Legionella resiliens sp. nov.</title>
        <authorList>
            <person name="Cristino S."/>
            <person name="Pascale M.R."/>
            <person name="Marino F."/>
            <person name="Derelitto C."/>
            <person name="Salaris S."/>
            <person name="Orsini M."/>
            <person name="Squarzoni S."/>
            <person name="Grottola A."/>
            <person name="Girolamini L."/>
        </authorList>
    </citation>
    <scope>NUCLEOTIDE SEQUENCE [LARGE SCALE GENOMIC DNA]</scope>
    <source>
        <strain evidence="2 3">8cVS16</strain>
    </source>
</reference>
<protein>
    <recommendedName>
        <fullName evidence="4">Dot/Icm T4SS effector</fullName>
    </recommendedName>
</protein>
<keyword evidence="3" id="KW-1185">Reference proteome</keyword>
<dbReference type="RefSeq" id="WP_232890341.1">
    <property type="nucleotide sequence ID" value="NZ_JAJSPM010000001.1"/>
</dbReference>
<feature type="region of interest" description="Disordered" evidence="1">
    <location>
        <begin position="1"/>
        <end position="32"/>
    </location>
</feature>
<dbReference type="EMBL" id="JAJTND010000001">
    <property type="protein sequence ID" value="MCE3531240.1"/>
    <property type="molecule type" value="Genomic_DNA"/>
</dbReference>
<gene>
    <name evidence="2" type="ORF">LXO92_02480</name>
</gene>